<comment type="caution">
    <text evidence="2">The sequence shown here is derived from an EMBL/GenBank/DDBJ whole genome shotgun (WGS) entry which is preliminary data.</text>
</comment>
<evidence type="ECO:0000259" key="1">
    <source>
        <dbReference type="Pfam" id="PF00535"/>
    </source>
</evidence>
<dbReference type="InterPro" id="IPR001173">
    <property type="entry name" value="Glyco_trans_2-like"/>
</dbReference>
<protein>
    <submittedName>
        <fullName evidence="2">Glycosyltransferase family 2 protein</fullName>
    </submittedName>
</protein>
<keyword evidence="3" id="KW-1185">Reference proteome</keyword>
<dbReference type="EMBL" id="JBHTLJ010000003">
    <property type="protein sequence ID" value="MFD1163097.1"/>
    <property type="molecule type" value="Genomic_DNA"/>
</dbReference>
<dbReference type="Pfam" id="PF00535">
    <property type="entry name" value="Glycos_transf_2"/>
    <property type="match status" value="1"/>
</dbReference>
<dbReference type="Proteomes" id="UP001597163">
    <property type="component" value="Unassembled WGS sequence"/>
</dbReference>
<name>A0ABW3RDQ5_9FLAO</name>
<evidence type="ECO:0000313" key="2">
    <source>
        <dbReference type="EMBL" id="MFD1163097.1"/>
    </source>
</evidence>
<feature type="domain" description="Glycosyltransferase 2-like" evidence="1">
    <location>
        <begin position="43"/>
        <end position="159"/>
    </location>
</feature>
<gene>
    <name evidence="2" type="ORF">ACFQ2E_11750</name>
</gene>
<evidence type="ECO:0000313" key="3">
    <source>
        <dbReference type="Proteomes" id="UP001597163"/>
    </source>
</evidence>
<dbReference type="RefSeq" id="WP_311940205.1">
    <property type="nucleotide sequence ID" value="NZ_JAVSCK010000003.1"/>
</dbReference>
<dbReference type="Gene3D" id="3.90.550.10">
    <property type="entry name" value="Spore Coat Polysaccharide Biosynthesis Protein SpsA, Chain A"/>
    <property type="match status" value="1"/>
</dbReference>
<organism evidence="2 3">
    <name type="scientific">Hwangdonia seohaensis</name>
    <dbReference type="NCBI Taxonomy" id="1240727"/>
    <lineage>
        <taxon>Bacteria</taxon>
        <taxon>Pseudomonadati</taxon>
        <taxon>Bacteroidota</taxon>
        <taxon>Flavobacteriia</taxon>
        <taxon>Flavobacteriales</taxon>
        <taxon>Flavobacteriaceae</taxon>
        <taxon>Hwangdonia</taxon>
    </lineage>
</organism>
<reference evidence="3" key="1">
    <citation type="journal article" date="2019" name="Int. J. Syst. Evol. Microbiol.">
        <title>The Global Catalogue of Microorganisms (GCM) 10K type strain sequencing project: providing services to taxonomists for standard genome sequencing and annotation.</title>
        <authorList>
            <consortium name="The Broad Institute Genomics Platform"/>
            <consortium name="The Broad Institute Genome Sequencing Center for Infectious Disease"/>
            <person name="Wu L."/>
            <person name="Ma J."/>
        </authorList>
    </citation>
    <scope>NUCLEOTIDE SEQUENCE [LARGE SCALE GENOMIC DNA]</scope>
    <source>
        <strain evidence="3">CCUG 63246</strain>
    </source>
</reference>
<dbReference type="SUPFAM" id="SSF53448">
    <property type="entry name" value="Nucleotide-diphospho-sugar transferases"/>
    <property type="match status" value="1"/>
</dbReference>
<accession>A0ABW3RDQ5</accession>
<dbReference type="InterPro" id="IPR029044">
    <property type="entry name" value="Nucleotide-diphossugar_trans"/>
</dbReference>
<sequence length="341" mass="39491">MREGQNISRDQLIDKTPYNHRVIMPLYIPNNTGYYKDAFSIFEMCLKSVNKTASSNIAVSVVSNGCSDDVNNALLKFYQEGLINELIIEKEQIGKLNCILKALRTSDERFLTITDADVLFMNDWENEIMNVFEAFPKASAVSPIPVFRTQNHYTSNIIFDYFFSKKITFSEVKNPEALTKFGKSIGWEWLDEKWKDVIMTLDAPKGDLKAVVGCNHCTVTYKREIFESIPHCNSKYKLGGDSEGLYLDKPSMFYDGYRLATYNNYAYHLGNKIEDWMLDAFNNLKESGKKEFTFKAPILKKSKLRHIIKNVVFKKIIARKPIRKWYYLRKGLGKNKVNDFV</sequence>
<proteinExistence type="predicted"/>